<protein>
    <submittedName>
        <fullName evidence="1">Unannotated protein</fullName>
    </submittedName>
</protein>
<reference evidence="1" key="1">
    <citation type="submission" date="2020-05" db="EMBL/GenBank/DDBJ databases">
        <authorList>
            <person name="Chiriac C."/>
            <person name="Salcher M."/>
            <person name="Ghai R."/>
            <person name="Kavagutti S V."/>
        </authorList>
    </citation>
    <scope>NUCLEOTIDE SEQUENCE</scope>
</reference>
<dbReference type="AlphaFoldDB" id="A0A6J6VC26"/>
<sequence length="554" mass="57610">MNTLKERLKKEEGAALALVLVMVVLLSLWLMSVSILTQSSNAAINQTLIKSAQKSAAVALAVQSSINCAQALPDANGAFDFPGCATRTNGYLVGSYANPCTAANLVNDIDYSIKTAVVNQANNSIGETLQPGKIKVNCINSPNSGVVEPLASYMLVGTSTTGTIGVDSGLQVSNCSSTLNLNGGLLNSSSRWNVDSNCGTILRLAMTNNSDSQHVPQIKTAAGGCAAIKPYVNAADLASKYPSCDENFLPAEMDPTVVNSAVAGYIQYQNSYISPVYGVASFSSSTCRFTSGIIDSTVLATINSSLSSGNGCGSRSDRPIYFGQSNKFVSNGGAPLVLNIPSNKYFVSANYSSNNGGSCNGSAGTQLVFAGATSINVQSGGRLRLCPVNSSDKNSFGQTVDKPVIITCNVFFGAPCSLAEDFVSQPGTAFLTIASGGYLTADGLVFAPSGWGKINWLTGAIFPKGIMLKALQLVPSGTSASSSTSAAANPCNGDRCLQLKIGFSPNSVSGATVPYGLVQIRMRDNFLGFNNFGKSVSQTSGTYRIDLWDLQRAS</sequence>
<dbReference type="EMBL" id="CAEZZT010000006">
    <property type="protein sequence ID" value="CAB4768829.1"/>
    <property type="molecule type" value="Genomic_DNA"/>
</dbReference>
<organism evidence="1">
    <name type="scientific">freshwater metagenome</name>
    <dbReference type="NCBI Taxonomy" id="449393"/>
    <lineage>
        <taxon>unclassified sequences</taxon>
        <taxon>metagenomes</taxon>
        <taxon>ecological metagenomes</taxon>
    </lineage>
</organism>
<gene>
    <name evidence="1" type="ORF">UFOPK2918_00163</name>
    <name evidence="2" type="ORF">UFOPK4303_00039</name>
</gene>
<dbReference type="EMBL" id="CAFBQI010000001">
    <property type="protein sequence ID" value="CAB5043872.1"/>
    <property type="molecule type" value="Genomic_DNA"/>
</dbReference>
<evidence type="ECO:0000313" key="1">
    <source>
        <dbReference type="EMBL" id="CAB4768829.1"/>
    </source>
</evidence>
<name>A0A6J6VC26_9ZZZZ</name>
<evidence type="ECO:0000313" key="2">
    <source>
        <dbReference type="EMBL" id="CAB5043872.1"/>
    </source>
</evidence>
<accession>A0A6J6VC26</accession>
<proteinExistence type="predicted"/>